<accession>A0A4S4BP31</accession>
<dbReference type="AlphaFoldDB" id="A0A4S4BP31"/>
<comment type="caution">
    <text evidence="5">The sequence shown here is derived from an EMBL/GenBank/DDBJ whole genome shotgun (WGS) entry which is preliminary data.</text>
</comment>
<evidence type="ECO:0000256" key="1">
    <source>
        <dbReference type="ARBA" id="ARBA00005278"/>
    </source>
</evidence>
<dbReference type="PANTHER" id="PTHR22550:SF5">
    <property type="entry name" value="LEUCINE ZIPPER PROTEIN 4"/>
    <property type="match status" value="1"/>
</dbReference>
<evidence type="ECO:0000313" key="6">
    <source>
        <dbReference type="Proteomes" id="UP000310636"/>
    </source>
</evidence>
<dbReference type="GO" id="GO:0009847">
    <property type="term" value="P:spore germination"/>
    <property type="evidence" value="ECO:0007669"/>
    <property type="project" value="InterPro"/>
</dbReference>
<gene>
    <name evidence="5" type="ORF">E6C55_18560</name>
</gene>
<dbReference type="InterPro" id="IPR004995">
    <property type="entry name" value="Spore_Ger"/>
</dbReference>
<evidence type="ECO:0000256" key="2">
    <source>
        <dbReference type="ARBA" id="ARBA00023136"/>
    </source>
</evidence>
<proteinExistence type="inferred from homology"/>
<feature type="transmembrane region" description="Helical" evidence="4">
    <location>
        <begin position="266"/>
        <end position="287"/>
    </location>
</feature>
<feature type="transmembrane region" description="Helical" evidence="4">
    <location>
        <begin position="401"/>
        <end position="421"/>
    </location>
</feature>
<keyword evidence="6" id="KW-1185">Reference proteome</keyword>
<keyword evidence="2 4" id="KW-0472">Membrane</keyword>
<dbReference type="OrthoDB" id="1726708at2"/>
<keyword evidence="4" id="KW-0812">Transmembrane</keyword>
<evidence type="ECO:0000256" key="4">
    <source>
        <dbReference type="SAM" id="Phobius"/>
    </source>
</evidence>
<dbReference type="GO" id="GO:0016020">
    <property type="term" value="C:membrane"/>
    <property type="evidence" value="ECO:0007669"/>
    <property type="project" value="InterPro"/>
</dbReference>
<dbReference type="PIRSF" id="PIRSF005690">
    <property type="entry name" value="GerBA"/>
    <property type="match status" value="1"/>
</dbReference>
<feature type="transmembrane region" description="Helical" evidence="4">
    <location>
        <begin position="308"/>
        <end position="327"/>
    </location>
</feature>
<keyword evidence="4" id="KW-1133">Transmembrane helix</keyword>
<dbReference type="PANTHER" id="PTHR22550">
    <property type="entry name" value="SPORE GERMINATION PROTEIN"/>
    <property type="match status" value="1"/>
</dbReference>
<dbReference type="Proteomes" id="UP000310636">
    <property type="component" value="Unassembled WGS sequence"/>
</dbReference>
<organism evidence="5 6">
    <name type="scientific">Cohnella fermenti</name>
    <dbReference type="NCBI Taxonomy" id="2565925"/>
    <lineage>
        <taxon>Bacteria</taxon>
        <taxon>Bacillati</taxon>
        <taxon>Bacillota</taxon>
        <taxon>Bacilli</taxon>
        <taxon>Bacillales</taxon>
        <taxon>Paenibacillaceae</taxon>
        <taxon>Cohnella</taxon>
    </lineage>
</organism>
<feature type="region of interest" description="Disordered" evidence="3">
    <location>
        <begin position="1"/>
        <end position="23"/>
    </location>
</feature>
<name>A0A4S4BP31_9BACL</name>
<dbReference type="InterPro" id="IPR050768">
    <property type="entry name" value="UPF0353/GerABKA_families"/>
</dbReference>
<reference evidence="5 6" key="1">
    <citation type="submission" date="2019-04" db="EMBL/GenBank/DDBJ databases">
        <title>Cohnella sp. nov. isolated from preserved vegetables.</title>
        <authorList>
            <person name="Lin S.-Y."/>
            <person name="Hung M.-H."/>
            <person name="Young C.-C."/>
        </authorList>
    </citation>
    <scope>NUCLEOTIDE SEQUENCE [LARGE SCALE GENOMIC DNA]</scope>
    <source>
        <strain evidence="5 6">CC-MHH1044</strain>
    </source>
</reference>
<comment type="similarity">
    <text evidence="1">Belongs to the GerABKA family.</text>
</comment>
<dbReference type="Pfam" id="PF03323">
    <property type="entry name" value="GerA"/>
    <property type="match status" value="1"/>
</dbReference>
<evidence type="ECO:0000313" key="5">
    <source>
        <dbReference type="EMBL" id="THF76598.1"/>
    </source>
</evidence>
<protein>
    <submittedName>
        <fullName evidence="5">Spore germination protein</fullName>
    </submittedName>
</protein>
<feature type="transmembrane region" description="Helical" evidence="4">
    <location>
        <begin position="433"/>
        <end position="455"/>
    </location>
</feature>
<evidence type="ECO:0000256" key="3">
    <source>
        <dbReference type="SAM" id="MobiDB-lite"/>
    </source>
</evidence>
<dbReference type="EMBL" id="SSOB01000024">
    <property type="protein sequence ID" value="THF76598.1"/>
    <property type="molecule type" value="Genomic_DNA"/>
</dbReference>
<dbReference type="RefSeq" id="WP_136371312.1">
    <property type="nucleotide sequence ID" value="NZ_SSOB01000024.1"/>
</dbReference>
<sequence length="520" mass="58361">MENGGRAMKGTSRETQSAPVGACPPTLELTPRLEWFKERLDRCYDAVFHTFTIGRGLPCVLIYFQGMFDYLNAEEHLLMPLLRESSERVDEPAGLFDEHRIPLARTIVIDDPDEAIKQVMMGHGVLLQENEAQMLVLPFVSYETRALEEAPNESVIRGPREAFVESLDTNLTLLRRRIKSPLLKTERLTFGVHTQTSVILAYLEGTCPDRLIREVKRRLANIRIDGVLGSSYLEEIIQDSPYSPFPQLQYTERPDTVSASVLEGRIAILVDNTPMILLAPVTFFMMLQSAEDYYQPFIAASWIRWIRFIFLSTSLLLPSFYIAITTFHPEMIPFNLLISISSSREIVPFPALMEAAMMELAFEALREASVRIPKSIGQAVSIIGALIIGTAAVQAGIVSAAMVIIVSVTGIASFIIPNFDLGLSFRLLRFPMMLLAGMFGIFGIACGIILIYVHLVNLQSFGTPYLAPVTPRAARSLKDTVYRAPWWKMRTLPFMANRTNRLREIANMRAWASSEGADDE</sequence>